<dbReference type="SUPFAM" id="SSF52540">
    <property type="entry name" value="P-loop containing nucleoside triphosphate hydrolases"/>
    <property type="match status" value="1"/>
</dbReference>
<dbReference type="GO" id="GO:0006952">
    <property type="term" value="P:defense response"/>
    <property type="evidence" value="ECO:0007669"/>
    <property type="project" value="UniProtKB-KW"/>
</dbReference>
<dbReference type="EMBL" id="AB022222">
    <property type="protein sequence ID" value="BAB09118.1"/>
    <property type="molecule type" value="Genomic_DNA"/>
</dbReference>
<dbReference type="AlphaFoldDB" id="Q9FH29"/>
<keyword evidence="2" id="KW-0433">Leucine-rich repeat</keyword>
<dbReference type="SUPFAM" id="SSF52058">
    <property type="entry name" value="L domain-like"/>
    <property type="match status" value="1"/>
</dbReference>
<evidence type="ECO:0000256" key="5">
    <source>
        <dbReference type="ARBA" id="ARBA00022821"/>
    </source>
</evidence>
<dbReference type="InterPro" id="IPR042197">
    <property type="entry name" value="Apaf_helical"/>
</dbReference>
<dbReference type="SUPFAM" id="SSF52200">
    <property type="entry name" value="Toll/Interleukin receptor TIR domain"/>
    <property type="match status" value="1"/>
</dbReference>
<dbReference type="InterPro" id="IPR032675">
    <property type="entry name" value="LRR_dom_sf"/>
</dbReference>
<reference key="2">
    <citation type="journal article" date="2000" name="Nature">
        <title>Sequence and analysis of chromosome 5 of the plant Arabidopsis thaliana.</title>
        <authorList>
            <consortium name="Kazusa DNA Research Institute"/>
            <consortium name="Cold Spring Harbor and Washington University in St Louis Sequencing Consortium"/>
            <consortium name="European Union Arabidopsis Genome Sequencing Consortium"/>
            <person name="Tabata S."/>
            <person name="Kaneko T."/>
            <person name="Nakamura Y."/>
            <person name="Kotani H."/>
            <person name="Kato T."/>
            <person name="Asamizu E."/>
            <person name="Miyajima N."/>
            <person name="Sasamoto S."/>
            <person name="Kimura T."/>
            <person name="Hosouchi T."/>
            <person name="Kawashima K."/>
            <person name="Kohara M."/>
            <person name="Matsumoto M."/>
            <person name="Matsuno A."/>
            <person name="Muraki A."/>
            <person name="Nakayama S."/>
            <person name="Nakazaki N."/>
            <person name="Naruo K."/>
            <person name="Okumura S."/>
            <person name="Shinpo S."/>
            <person name="Takeuchi C."/>
            <person name="Wada T."/>
            <person name="Watanabe A."/>
            <person name="Yamada M."/>
            <person name="Yasuda M."/>
            <person name="Sato S."/>
            <person name="de la Bastide M."/>
            <person name="Huang E."/>
            <person name="Spiegel L."/>
            <person name="Gnoj L."/>
            <person name="O'Shaughnessy A."/>
            <person name="Preston R."/>
            <person name="Habermann K."/>
            <person name="Murray J."/>
            <person name="Johnson D."/>
            <person name="Rohlfing T."/>
            <person name="Nelson J."/>
            <person name="Stoneking T."/>
            <person name="Pepin K."/>
            <person name="Spieth J."/>
            <person name="Sekhon M."/>
            <person name="Armstrong J."/>
            <person name="Becker M."/>
            <person name="Belter E."/>
            <person name="Cordum H."/>
            <person name="Cordes M."/>
            <person name="Courtney L."/>
            <person name="Courtney W."/>
            <person name="Dante M."/>
            <person name="Du H."/>
            <person name="Edwards J."/>
            <person name="Fryman J."/>
            <person name="Haakensen B."/>
            <person name="Lamar E."/>
            <person name="Latreille P."/>
            <person name="Leonard S."/>
            <person name="Meyer R."/>
            <person name="Mulvaney E."/>
            <person name="Ozersky P."/>
            <person name="Riley A."/>
            <person name="Strowmatt C."/>
            <person name="Wagner-McPherson C."/>
            <person name="Wollam A."/>
            <person name="Yoakum M."/>
            <person name="Bell M."/>
            <person name="Dedhia N."/>
            <person name="Parnell L."/>
            <person name="Shah R."/>
            <person name="Rodriguez M."/>
            <person name="See L.H."/>
            <person name="Vil D."/>
            <person name="Baker J."/>
            <person name="Kirchoff K."/>
            <person name="Toth K."/>
            <person name="King L."/>
            <person name="Bahret A."/>
            <person name="Miller B."/>
            <person name="Marra M."/>
            <person name="Martienssen R."/>
            <person name="McCombie W.R."/>
            <person name="Wilson R.K."/>
            <person name="Murphy G."/>
            <person name="Bancroft I."/>
            <person name="Volckaert G."/>
            <person name="Wambutt R."/>
            <person name="Dusterhoft A."/>
            <person name="Stiekema W."/>
            <person name="Pohl T."/>
            <person name="Entian K.D."/>
            <person name="Terryn N."/>
            <person name="Hartley N."/>
            <person name="Bent E."/>
            <person name="Johnson S."/>
            <person name="Langham S.A."/>
            <person name="McCullagh B."/>
            <person name="Robben J."/>
            <person name="Grymonprez B."/>
            <person name="Zimmermann W."/>
            <person name="Ramsperger U."/>
            <person name="Wedler H."/>
            <person name="Balke K."/>
            <person name="Wedler E."/>
            <person name="Peters S."/>
            <person name="van Staveren M."/>
            <person name="Dirkse W."/>
            <person name="Mooijman P."/>
            <person name="Lankhorst R.K."/>
            <person name="Weitzenegger T."/>
            <person name="Bothe G."/>
            <person name="Rose M."/>
            <person name="Hauf J."/>
            <person name="Berneiser S."/>
            <person name="Hempel S."/>
            <person name="Feldpausch M."/>
            <person name="Lamberth S."/>
            <person name="Villarroel R."/>
            <person name="Gielen J."/>
            <person name="Ardiles W."/>
            <person name="Bents O."/>
            <person name="Lemcke K."/>
            <person name="Kolesov G."/>
            <person name="Mayer K."/>
            <person name="Rudd S."/>
            <person name="Schoof H."/>
            <person name="Schueller C."/>
            <person name="Zaccaria P."/>
            <person name="Mewes H.W."/>
            <person name="Bevan M."/>
            <person name="Fransz P."/>
        </authorList>
    </citation>
    <scope>NUCLEOTIDE SEQUENCE [LARGE SCALE GENOMIC DNA]</scope>
    <source>
        <strain>cv. Columbia</strain>
    </source>
</reference>
<organism evidence="9">
    <name type="scientific">Arabidopsis thaliana</name>
    <name type="common">Mouse-ear cress</name>
    <dbReference type="NCBI Taxonomy" id="3702"/>
    <lineage>
        <taxon>Eukaryota</taxon>
        <taxon>Viridiplantae</taxon>
        <taxon>Streptophyta</taxon>
        <taxon>Embryophyta</taxon>
        <taxon>Tracheophyta</taxon>
        <taxon>Spermatophyta</taxon>
        <taxon>Magnoliopsida</taxon>
        <taxon>eudicotyledons</taxon>
        <taxon>Gunneridae</taxon>
        <taxon>Pentapetalae</taxon>
        <taxon>rosids</taxon>
        <taxon>malvids</taxon>
        <taxon>Brassicales</taxon>
        <taxon>Brassicaceae</taxon>
        <taxon>Camelineae</taxon>
        <taxon>Arabidopsis</taxon>
    </lineage>
</organism>
<keyword evidence="6" id="KW-0520">NAD</keyword>
<dbReference type="PhylomeDB" id="Q9FH29"/>
<dbReference type="GO" id="GO:0007165">
    <property type="term" value="P:signal transduction"/>
    <property type="evidence" value="ECO:0007669"/>
    <property type="project" value="InterPro"/>
</dbReference>
<dbReference type="PANTHER" id="PTHR11017:SF384">
    <property type="entry name" value="DISEASE RESISTANCE PROTEIN (TIR-NBS-LRR CLASS) FAMILY"/>
    <property type="match status" value="1"/>
</dbReference>
<sequence>MASSSASRASSYDVFLSFRGEDTRHSIVSHLYEALTSRGIATFKDDKRLELGDHISEELQRAIEGSDFVVVVLSENYPTSRWCLMELQSIMELQMEGRLGVFPVFYRVEPSAVRYQLGSFDLEGYQRDPQMADMVPKWRQALKLIADLSGVASGQCIDEATMVRKIVEDISKRKTLKHKIDFRNFVGVDTHLQGLKSLLDMDSNNDEVRMIGIWGMGGIGKTTIAKCLYDQLSSQFTASYFTQDIKGIHKELDLLHLQNRLLYNTLGDDIMPWSVEAGREVIAARLGNHKVLLVLDGVDKLVQIHALAKETRWFGRQSRIIITTRDKGLLNSCGVKTIYDVKCLDDKDSLQMFKQIAFEGGSPPSVDFEQLSIRAARLAHGLPSALQAYALFLRGRANSPEEWEEAVCGLESTPDENIMEILKISYEGLAKAHQNAFLHVACLFNGDTFRRVTSLLDVSRMESNLWMRVLAEKSLINITSNGYVTLHKLVEQMGREIMLASGKFIGDPETIHDTLGMGQTESISLHICEMTCAFSMATGVFSRMYKLRFLKVYKHVNERESMLQVIPEDEYPSINCLLLHWDAFPLSKFPLRFNTYCLVELNLRHSNLETLWSGVLQCAISNYSLVSTPQKFGHLRKLDVTGSKNLKQLPDLSCAEELDELLLEQCKRLKGIPESIAERSTLGRLNLSYYGGAKNPMGVVIQKVSQTQRITLLFPTSSVEMQLMNISITGDIRFRVFADFEGYAEYFSFSTEQKIHATRTVSVHQAPRLISELNKSTTLNIRRFSYKENGRPVTLHSFPDIPGLKQLELVNLNIQKLSDGIGHFEFLENLDLSGNDFENLPEDMNRLSRLKTLCLRNCSKLKELPELTQVQSLTLSNCKNLRSLVKISDASQDPSLYSLLELCLDNCKNVKSLSDQLSHFPKLAYLDLSSHDFKKLPSSIRDLTSLVTLCLNNCKKLKSLEELPLSLQFLDAKGCDSLEADDLEHFKGRVNREVSAQPHSARFQETEMPSYEQDHQARKSRLPKFLCCSYF</sequence>
<evidence type="ECO:0000256" key="3">
    <source>
        <dbReference type="ARBA" id="ARBA00022737"/>
    </source>
</evidence>
<dbReference type="GO" id="GO:0043531">
    <property type="term" value="F:ADP binding"/>
    <property type="evidence" value="ECO:0007669"/>
    <property type="project" value="InterPro"/>
</dbReference>
<proteinExistence type="predicted"/>
<dbReference type="Gene3D" id="3.80.10.10">
    <property type="entry name" value="Ribonuclease Inhibitor"/>
    <property type="match status" value="2"/>
</dbReference>
<evidence type="ECO:0000256" key="7">
    <source>
        <dbReference type="ARBA" id="ARBA00047304"/>
    </source>
</evidence>
<keyword evidence="4" id="KW-0378">Hydrolase</keyword>
<dbReference type="FunFam" id="3.40.50.10140:FF:000007">
    <property type="entry name" value="Disease resistance protein (TIR-NBS-LRR class)"/>
    <property type="match status" value="1"/>
</dbReference>
<evidence type="ECO:0000256" key="6">
    <source>
        <dbReference type="ARBA" id="ARBA00023027"/>
    </source>
</evidence>
<comment type="catalytic activity">
    <reaction evidence="7">
        <text>NAD(+) + H2O = ADP-D-ribose + nicotinamide + H(+)</text>
        <dbReference type="Rhea" id="RHEA:16301"/>
        <dbReference type="ChEBI" id="CHEBI:15377"/>
        <dbReference type="ChEBI" id="CHEBI:15378"/>
        <dbReference type="ChEBI" id="CHEBI:17154"/>
        <dbReference type="ChEBI" id="CHEBI:57540"/>
        <dbReference type="ChEBI" id="CHEBI:57967"/>
        <dbReference type="EC" id="3.2.2.6"/>
    </reaction>
    <physiologicalReaction direction="left-to-right" evidence="7">
        <dbReference type="Rhea" id="RHEA:16302"/>
    </physiologicalReaction>
</comment>
<dbReference type="Gene3D" id="1.10.8.430">
    <property type="entry name" value="Helical domain of apoptotic protease-activating factors"/>
    <property type="match status" value="1"/>
</dbReference>
<dbReference type="InterPro" id="IPR027417">
    <property type="entry name" value="P-loop_NTPase"/>
</dbReference>
<evidence type="ECO:0000256" key="2">
    <source>
        <dbReference type="ARBA" id="ARBA00022614"/>
    </source>
</evidence>
<name>Q9FH29_ARATH</name>
<protein>
    <recommendedName>
        <fullName evidence="1">ADP-ribosyl cyclase/cyclic ADP-ribose hydrolase</fullName>
        <ecNumber evidence="1">3.2.2.6</ecNumber>
    </recommendedName>
</protein>
<dbReference type="FunFam" id="1.10.8.430:FF:000002">
    <property type="entry name" value="Disease resistance protein (TIR-NBS-LRR class)"/>
    <property type="match status" value="1"/>
</dbReference>
<dbReference type="InterPro" id="IPR002182">
    <property type="entry name" value="NB-ARC"/>
</dbReference>
<dbReference type="InterPro" id="IPR036390">
    <property type="entry name" value="WH_DNA-bd_sf"/>
</dbReference>
<dbReference type="InterPro" id="IPR011713">
    <property type="entry name" value="Leu-rich_rpt_3"/>
</dbReference>
<dbReference type="InterPro" id="IPR000157">
    <property type="entry name" value="TIR_dom"/>
</dbReference>
<dbReference type="Pfam" id="PF07725">
    <property type="entry name" value="LRR_3"/>
    <property type="match status" value="1"/>
</dbReference>
<dbReference type="SUPFAM" id="SSF46785">
    <property type="entry name" value="Winged helix' DNA-binding domain"/>
    <property type="match status" value="1"/>
</dbReference>
<dbReference type="PRINTS" id="PR00364">
    <property type="entry name" value="DISEASERSIST"/>
</dbReference>
<evidence type="ECO:0000256" key="1">
    <source>
        <dbReference type="ARBA" id="ARBA00011982"/>
    </source>
</evidence>
<reference evidence="9" key="1">
    <citation type="journal article" date="2000" name="DNA Res.">
        <title>Structural analysis of Arabidopsis thaliana chromosome 5. X. Sequence features of the regions of 3,076,755 bp covered by sixty P1 and TAC clones.</title>
        <authorList>
            <person name="Sato S."/>
            <person name="Nakamura Y."/>
            <person name="Kaneko T."/>
            <person name="Katoh T."/>
            <person name="Asamizu E."/>
            <person name="Kotani H."/>
            <person name="Tabata S."/>
        </authorList>
    </citation>
    <scope>NUCLEOTIDE SEQUENCE [LARGE SCALE GENOMIC DNA]</scope>
</reference>
<dbReference type="SMART" id="SM00255">
    <property type="entry name" value="TIR"/>
    <property type="match status" value="1"/>
</dbReference>
<accession>Q9FH29</accession>
<dbReference type="Gene3D" id="3.40.50.300">
    <property type="entry name" value="P-loop containing nucleotide triphosphate hydrolases"/>
    <property type="match status" value="1"/>
</dbReference>
<keyword evidence="3" id="KW-0677">Repeat</keyword>
<evidence type="ECO:0000313" key="9">
    <source>
        <dbReference type="EMBL" id="BAB09118.1"/>
    </source>
</evidence>
<dbReference type="ExpressionAtlas" id="Q9FH29">
    <property type="expression patterns" value="baseline and differential"/>
</dbReference>
<feature type="domain" description="TIR" evidence="8">
    <location>
        <begin position="10"/>
        <end position="174"/>
    </location>
</feature>
<dbReference type="InterPro" id="IPR044974">
    <property type="entry name" value="Disease_R_plants"/>
</dbReference>
<keyword evidence="5" id="KW-0611">Plant defense</keyword>
<dbReference type="FunFam" id="3.80.10.10:FF:002064">
    <property type="entry name" value="Disease resistance protein (TIR-NBS-LRR class) family"/>
    <property type="match status" value="1"/>
</dbReference>
<dbReference type="Pfam" id="PF01582">
    <property type="entry name" value="TIR"/>
    <property type="match status" value="1"/>
</dbReference>
<evidence type="ECO:0000259" key="8">
    <source>
        <dbReference type="PROSITE" id="PS50104"/>
    </source>
</evidence>
<dbReference type="Gene3D" id="3.40.50.10140">
    <property type="entry name" value="Toll/interleukin-1 receptor homology (TIR) domain"/>
    <property type="match status" value="1"/>
</dbReference>
<dbReference type="GO" id="GO:0061809">
    <property type="term" value="F:NAD+ nucleosidase activity, cyclic ADP-ribose generating"/>
    <property type="evidence" value="ECO:0007669"/>
    <property type="project" value="UniProtKB-EC"/>
</dbReference>
<dbReference type="PANTHER" id="PTHR11017">
    <property type="entry name" value="LEUCINE-RICH REPEAT-CONTAINING PROTEIN"/>
    <property type="match status" value="1"/>
</dbReference>
<dbReference type="FunFam" id="3.40.50.300:FF:001002">
    <property type="entry name" value="Disease resistance protein (TIR-NBS-LRR class)"/>
    <property type="match status" value="1"/>
</dbReference>
<dbReference type="Pfam" id="PF00931">
    <property type="entry name" value="NB-ARC"/>
    <property type="match status" value="1"/>
</dbReference>
<dbReference type="EC" id="3.2.2.6" evidence="1"/>
<evidence type="ECO:0000256" key="4">
    <source>
        <dbReference type="ARBA" id="ARBA00022801"/>
    </source>
</evidence>
<dbReference type="InterPro" id="IPR058192">
    <property type="entry name" value="WHD_ROQ1-like"/>
</dbReference>
<dbReference type="PROSITE" id="PS50104">
    <property type="entry name" value="TIR"/>
    <property type="match status" value="1"/>
</dbReference>
<dbReference type="Pfam" id="PF23282">
    <property type="entry name" value="WHD_ROQ1"/>
    <property type="match status" value="1"/>
</dbReference>
<dbReference type="InterPro" id="IPR035897">
    <property type="entry name" value="Toll_tir_struct_dom_sf"/>
</dbReference>